<comment type="caution">
    <text evidence="1">The sequence shown here is derived from an EMBL/GenBank/DDBJ whole genome shotgun (WGS) entry which is preliminary data.</text>
</comment>
<name>A0ABD3Y3N0_9GAMM</name>
<dbReference type="EMBL" id="JJNZ01000224">
    <property type="protein sequence ID" value="KDC45872.1"/>
    <property type="molecule type" value="Genomic_DNA"/>
</dbReference>
<sequence>GGKSNEFSANGDGISGRLIQTVTGWKFSGINFAIDDDNDDQEFLQNIADGGRFVPMKAVYSDGTVRAGQGNITGDIEVSSMNGTAPLT</sequence>
<evidence type="ECO:0008006" key="3">
    <source>
        <dbReference type="Google" id="ProtNLM"/>
    </source>
</evidence>
<dbReference type="Proteomes" id="UP000027154">
    <property type="component" value="Unassembled WGS sequence"/>
</dbReference>
<evidence type="ECO:0000313" key="1">
    <source>
        <dbReference type="EMBL" id="KDC45872.1"/>
    </source>
</evidence>
<dbReference type="RefSeq" id="WP_033032611.1">
    <property type="nucleotide sequence ID" value="NZ_JJNZ01000224.1"/>
</dbReference>
<reference evidence="1 2" key="1">
    <citation type="submission" date="2014-04" db="EMBL/GenBank/DDBJ databases">
        <title>Pseudoalteromonas galatheae sp. nov., isolated from a deep-sea polychaete near Canal Concepcion, Chile.</title>
        <authorList>
            <person name="Machado H.R."/>
            <person name="Gram L."/>
            <person name="Vynne N.G."/>
        </authorList>
    </citation>
    <scope>NUCLEOTIDE SEQUENCE [LARGE SCALE GENOMIC DNA]</scope>
    <source>
        <strain evidence="1 2">KMM216</strain>
    </source>
</reference>
<proteinExistence type="predicted"/>
<accession>A0ABD3Y3N0</accession>
<evidence type="ECO:0000313" key="2">
    <source>
        <dbReference type="Proteomes" id="UP000027154"/>
    </source>
</evidence>
<gene>
    <name evidence="1" type="ORF">DC53_21630</name>
</gene>
<dbReference type="AlphaFoldDB" id="A0ABD3Y3N0"/>
<feature type="non-terminal residue" evidence="1">
    <location>
        <position position="1"/>
    </location>
</feature>
<organism evidence="1 2">
    <name type="scientific">Pseudoalteromonas fuliginea</name>
    <dbReference type="NCBI Taxonomy" id="1872678"/>
    <lineage>
        <taxon>Bacteria</taxon>
        <taxon>Pseudomonadati</taxon>
        <taxon>Pseudomonadota</taxon>
        <taxon>Gammaproteobacteria</taxon>
        <taxon>Alteromonadales</taxon>
        <taxon>Pseudoalteromonadaceae</taxon>
        <taxon>Pseudoalteromonas</taxon>
    </lineage>
</organism>
<feature type="non-terminal residue" evidence="1">
    <location>
        <position position="88"/>
    </location>
</feature>
<protein>
    <recommendedName>
        <fullName evidence="3">TonB-dependent receptor</fullName>
    </recommendedName>
</protein>